<gene>
    <name evidence="4" type="primary">LOC104791568</name>
</gene>
<accession>A0ABM0ZHG2</accession>
<reference evidence="3" key="1">
    <citation type="journal article" date="2014" name="Nat. Commun.">
        <title>The emerging biofuel crop Camelina sativa retains a highly undifferentiated hexaploid genome structure.</title>
        <authorList>
            <person name="Kagale S."/>
            <person name="Koh C."/>
            <person name="Nixon J."/>
            <person name="Bollina V."/>
            <person name="Clarke W.E."/>
            <person name="Tuteja R."/>
            <person name="Spillane C."/>
            <person name="Robinson S.J."/>
            <person name="Links M.G."/>
            <person name="Clarke C."/>
            <person name="Higgins E.E."/>
            <person name="Huebert T."/>
            <person name="Sharpe A.G."/>
            <person name="Parkin I.A."/>
        </authorList>
    </citation>
    <scope>NUCLEOTIDE SEQUENCE [LARGE SCALE GENOMIC DNA]</scope>
    <source>
        <strain evidence="3">cv. DH55</strain>
    </source>
</reference>
<dbReference type="CDD" id="cd22842">
    <property type="entry name" value="Gal_Rha_Lectin_BGal"/>
    <property type="match status" value="1"/>
</dbReference>
<dbReference type="GeneID" id="104791568"/>
<keyword evidence="1" id="KW-0732">Signal</keyword>
<evidence type="ECO:0000256" key="1">
    <source>
        <dbReference type="SAM" id="SignalP"/>
    </source>
</evidence>
<proteinExistence type="predicted"/>
<name>A0ABM0ZHG2_CAMSA</name>
<keyword evidence="3" id="KW-1185">Reference proteome</keyword>
<dbReference type="InterPro" id="IPR000922">
    <property type="entry name" value="Lectin_gal-bd_dom"/>
</dbReference>
<dbReference type="InterPro" id="IPR043159">
    <property type="entry name" value="Lectin_gal-bd_sf"/>
</dbReference>
<reference evidence="4" key="2">
    <citation type="submission" date="2025-08" db="UniProtKB">
        <authorList>
            <consortium name="RefSeq"/>
        </authorList>
    </citation>
    <scope>IDENTIFICATION</scope>
    <source>
        <tissue evidence="4">Leaf</tissue>
    </source>
</reference>
<feature type="signal peptide" evidence="1">
    <location>
        <begin position="1"/>
        <end position="26"/>
    </location>
</feature>
<dbReference type="Gene3D" id="2.60.120.740">
    <property type="match status" value="1"/>
</dbReference>
<protein>
    <submittedName>
        <fullName evidence="4">LOW QUALITY PROTEIN: beta-galactosidase 2</fullName>
    </submittedName>
</protein>
<dbReference type="RefSeq" id="XP_010515791.1">
    <property type="nucleotide sequence ID" value="XM_010517489.2"/>
</dbReference>
<dbReference type="PROSITE" id="PS50228">
    <property type="entry name" value="SUEL_LECTIN"/>
    <property type="match status" value="1"/>
</dbReference>
<feature type="domain" description="SUEL-type lectin" evidence="2">
    <location>
        <begin position="79"/>
        <end position="164"/>
    </location>
</feature>
<sequence>MDNSHNRRRGHGFVLLLVLIYSSVFGFSSKIDISRNARGIKIVGDQKRFLSDSNHYHRSDFVRSLQHGKEHSACTNHKSVRGPITRLYCQDGYIITKINFADYFNPTGACKHFRHGSCGAPATLRLVKKNCLGKPKCVFLVTDEMFGPSHCKGPPTLAVDATCTKS</sequence>
<feature type="chain" id="PRO_5046174990" evidence="1">
    <location>
        <begin position="27"/>
        <end position="166"/>
    </location>
</feature>
<dbReference type="Pfam" id="PF02140">
    <property type="entry name" value="SUEL_Lectin"/>
    <property type="match status" value="1"/>
</dbReference>
<evidence type="ECO:0000313" key="3">
    <source>
        <dbReference type="Proteomes" id="UP000694864"/>
    </source>
</evidence>
<organism evidence="3 4">
    <name type="scientific">Camelina sativa</name>
    <name type="common">False flax</name>
    <name type="synonym">Myagrum sativum</name>
    <dbReference type="NCBI Taxonomy" id="90675"/>
    <lineage>
        <taxon>Eukaryota</taxon>
        <taxon>Viridiplantae</taxon>
        <taxon>Streptophyta</taxon>
        <taxon>Embryophyta</taxon>
        <taxon>Tracheophyta</taxon>
        <taxon>Spermatophyta</taxon>
        <taxon>Magnoliopsida</taxon>
        <taxon>eudicotyledons</taxon>
        <taxon>Gunneridae</taxon>
        <taxon>Pentapetalae</taxon>
        <taxon>rosids</taxon>
        <taxon>malvids</taxon>
        <taxon>Brassicales</taxon>
        <taxon>Brassicaceae</taxon>
        <taxon>Camelineae</taxon>
        <taxon>Camelina</taxon>
    </lineage>
</organism>
<evidence type="ECO:0000313" key="4">
    <source>
        <dbReference type="RefSeq" id="XP_010515791.1"/>
    </source>
</evidence>
<evidence type="ECO:0000259" key="2">
    <source>
        <dbReference type="PROSITE" id="PS50228"/>
    </source>
</evidence>
<dbReference type="Proteomes" id="UP000694864">
    <property type="component" value="Chromosome 6"/>
</dbReference>